<evidence type="ECO:0000256" key="1">
    <source>
        <dbReference type="SAM" id="SignalP"/>
    </source>
</evidence>
<feature type="signal peptide" evidence="1">
    <location>
        <begin position="1"/>
        <end position="21"/>
    </location>
</feature>
<accession>L7MLZ3</accession>
<proteinExistence type="evidence at transcript level"/>
<feature type="non-terminal residue" evidence="2">
    <location>
        <position position="244"/>
    </location>
</feature>
<organism evidence="2">
    <name type="scientific">Rhipicephalus pulchellus</name>
    <name type="common">Yellow backed tick</name>
    <name type="synonym">Dermacentor pulchellus</name>
    <dbReference type="NCBI Taxonomy" id="72859"/>
    <lineage>
        <taxon>Eukaryota</taxon>
        <taxon>Metazoa</taxon>
        <taxon>Ecdysozoa</taxon>
        <taxon>Arthropoda</taxon>
        <taxon>Chelicerata</taxon>
        <taxon>Arachnida</taxon>
        <taxon>Acari</taxon>
        <taxon>Parasitiformes</taxon>
        <taxon>Ixodida</taxon>
        <taxon>Ixodoidea</taxon>
        <taxon>Ixodidae</taxon>
        <taxon>Rhipicephalinae</taxon>
        <taxon>Rhipicephalus</taxon>
        <taxon>Rhipicephalus</taxon>
    </lineage>
</organism>
<name>L7MLZ3_RHIPC</name>
<sequence>MAAMWIRDALIFAVLMTGTYCGNSNSRVKKYEDITKFYSKFETIRTLRTTFAATECTVDDVTQSSGRQAEFKRNFTSKPGRPSLDLVGKFMNDRHVLYAVDLDAMEVTQKNDAGASYYRYERLFYTDNNGNCGVFFVSKDKFRTTSYVQCKILVVKMVSLNINAESDLKNFHRGATGRTTSTTPRHRVYLVRRPFCDFALKPVNKQIICSVLPPIDKRTETSGAALIELILQTRGKAGPIKLYP</sequence>
<keyword evidence="1" id="KW-0732">Signal</keyword>
<feature type="chain" id="PRO_5003981976" evidence="1">
    <location>
        <begin position="22"/>
        <end position="244"/>
    </location>
</feature>
<dbReference type="AlphaFoldDB" id="L7MLZ3"/>
<dbReference type="EMBL" id="GACK01000706">
    <property type="protein sequence ID" value="JAA64328.1"/>
    <property type="molecule type" value="mRNA"/>
</dbReference>
<protein>
    <submittedName>
        <fullName evidence="2">Putative salivary lipocalin</fullName>
    </submittedName>
</protein>
<evidence type="ECO:0000313" key="2">
    <source>
        <dbReference type="EMBL" id="JAA64328.1"/>
    </source>
</evidence>
<reference evidence="2" key="1">
    <citation type="submission" date="2012-11" db="EMBL/GenBank/DDBJ databases">
        <authorList>
            <person name="Lucero-Rivera Y.E."/>
            <person name="Tovar-Ramirez D."/>
        </authorList>
    </citation>
    <scope>NUCLEOTIDE SEQUENCE</scope>
    <source>
        <tissue evidence="2">Salivary gland</tissue>
    </source>
</reference>
<reference evidence="2" key="2">
    <citation type="journal article" date="2015" name="J. Proteomics">
        <title>Sexual differences in the sialomes of the zebra tick, Rhipicephalus pulchellus.</title>
        <authorList>
            <person name="Tan A.W."/>
            <person name="Francischetti I.M."/>
            <person name="Slovak M."/>
            <person name="Kini R.M."/>
            <person name="Ribeiro J.M."/>
        </authorList>
    </citation>
    <scope>NUCLEOTIDE SEQUENCE</scope>
    <source>
        <tissue evidence="2">Salivary gland</tissue>
    </source>
</reference>